<keyword evidence="3 5" id="KW-1133">Transmembrane helix</keyword>
<feature type="transmembrane region" description="Helical" evidence="5">
    <location>
        <begin position="136"/>
        <end position="159"/>
    </location>
</feature>
<evidence type="ECO:0000256" key="5">
    <source>
        <dbReference type="SAM" id="Phobius"/>
    </source>
</evidence>
<reference evidence="6" key="1">
    <citation type="submission" date="2023-01" db="EMBL/GenBank/DDBJ databases">
        <authorList>
            <person name="Van Ghelder C."/>
            <person name="Rancurel C."/>
        </authorList>
    </citation>
    <scope>NUCLEOTIDE SEQUENCE</scope>
    <source>
        <strain evidence="6">CNCM I-4278</strain>
    </source>
</reference>
<proteinExistence type="predicted"/>
<dbReference type="GO" id="GO:0005886">
    <property type="term" value="C:plasma membrane"/>
    <property type="evidence" value="ECO:0007669"/>
    <property type="project" value="TreeGrafter"/>
</dbReference>
<dbReference type="Pfam" id="PF04479">
    <property type="entry name" value="RTA1"/>
    <property type="match status" value="1"/>
</dbReference>
<gene>
    <name evidence="6" type="ORF">PDIGIT_LOCUS10329</name>
</gene>
<keyword evidence="7" id="KW-1185">Reference proteome</keyword>
<evidence type="ECO:0000256" key="3">
    <source>
        <dbReference type="ARBA" id="ARBA00022989"/>
    </source>
</evidence>
<name>A0A9W4XQR6_9PLEO</name>
<sequence length="315" mass="34606">MSPPPRVDVSPLCDSVTPECPVEGTLYGYTPSLAWNAFFAGFFGLCCLIQLGFGIRYKTWTYMIGVGLGCFAECVGYIGRLMMHNNPYNEIGFQIQIVLLIFAPAFLAAGIYLTLKHLVIQFGESWSRLRPAWYTYVFIACDISSLALQSAGGAIAATSDEESARDNGTNIMIAGIIWQVVVLVIFGAIAGEYAFRTYRRRASLSQSALSLLADTKFRLFLGAVGVAYLTIFVRCVYRIPELLGGWGGDLMRVESEFIALEGWMIVLAVLAQTVFHPGYCFPPMSGRKNGGQFRKALSVDESNSDVEMMGRANHA</sequence>
<evidence type="ECO:0008006" key="8">
    <source>
        <dbReference type="Google" id="ProtNLM"/>
    </source>
</evidence>
<feature type="transmembrane region" description="Helical" evidence="5">
    <location>
        <begin position="216"/>
        <end position="237"/>
    </location>
</feature>
<feature type="transmembrane region" description="Helical" evidence="5">
    <location>
        <begin position="33"/>
        <end position="53"/>
    </location>
</feature>
<feature type="transmembrane region" description="Helical" evidence="5">
    <location>
        <begin position="91"/>
        <end position="115"/>
    </location>
</feature>
<evidence type="ECO:0000256" key="4">
    <source>
        <dbReference type="ARBA" id="ARBA00023136"/>
    </source>
</evidence>
<dbReference type="Proteomes" id="UP001152607">
    <property type="component" value="Unassembled WGS sequence"/>
</dbReference>
<dbReference type="EMBL" id="CAOQHR010000007">
    <property type="protein sequence ID" value="CAI6337220.1"/>
    <property type="molecule type" value="Genomic_DNA"/>
</dbReference>
<organism evidence="6 7">
    <name type="scientific">Periconia digitata</name>
    <dbReference type="NCBI Taxonomy" id="1303443"/>
    <lineage>
        <taxon>Eukaryota</taxon>
        <taxon>Fungi</taxon>
        <taxon>Dikarya</taxon>
        <taxon>Ascomycota</taxon>
        <taxon>Pezizomycotina</taxon>
        <taxon>Dothideomycetes</taxon>
        <taxon>Pleosporomycetidae</taxon>
        <taxon>Pleosporales</taxon>
        <taxon>Massarineae</taxon>
        <taxon>Periconiaceae</taxon>
        <taxon>Periconia</taxon>
    </lineage>
</organism>
<protein>
    <recommendedName>
        <fullName evidence="8">Sphingoid long-chain base transporter RSB1</fullName>
    </recommendedName>
</protein>
<dbReference type="AlphaFoldDB" id="A0A9W4XQR6"/>
<dbReference type="GO" id="GO:0000324">
    <property type="term" value="C:fungal-type vacuole"/>
    <property type="evidence" value="ECO:0007669"/>
    <property type="project" value="TreeGrafter"/>
</dbReference>
<keyword evidence="4 5" id="KW-0472">Membrane</keyword>
<comment type="caution">
    <text evidence="6">The sequence shown here is derived from an EMBL/GenBank/DDBJ whole genome shotgun (WGS) entry which is preliminary data.</text>
</comment>
<evidence type="ECO:0000313" key="6">
    <source>
        <dbReference type="EMBL" id="CAI6337220.1"/>
    </source>
</evidence>
<evidence type="ECO:0000256" key="2">
    <source>
        <dbReference type="ARBA" id="ARBA00022692"/>
    </source>
</evidence>
<comment type="subcellular location">
    <subcellularLocation>
        <location evidence="1">Membrane</location>
        <topology evidence="1">Multi-pass membrane protein</topology>
    </subcellularLocation>
</comment>
<keyword evidence="2 5" id="KW-0812">Transmembrane</keyword>
<dbReference type="InterPro" id="IPR007568">
    <property type="entry name" value="RTA1"/>
</dbReference>
<feature type="transmembrane region" description="Helical" evidence="5">
    <location>
        <begin position="171"/>
        <end position="195"/>
    </location>
</feature>
<dbReference type="PANTHER" id="PTHR31465">
    <property type="entry name" value="PROTEIN RTA1-RELATED"/>
    <property type="match status" value="1"/>
</dbReference>
<dbReference type="OrthoDB" id="4521223at2759"/>
<evidence type="ECO:0000313" key="7">
    <source>
        <dbReference type="Proteomes" id="UP001152607"/>
    </source>
</evidence>
<feature type="transmembrane region" description="Helical" evidence="5">
    <location>
        <begin position="257"/>
        <end position="279"/>
    </location>
</feature>
<evidence type="ECO:0000256" key="1">
    <source>
        <dbReference type="ARBA" id="ARBA00004141"/>
    </source>
</evidence>
<dbReference type="PANTHER" id="PTHR31465:SF8">
    <property type="entry name" value="DOMAIN PROTEIN, PUTATIVE (AFU_ORTHOLOGUE AFUA_6G14140)-RELATED"/>
    <property type="match status" value="1"/>
</dbReference>
<accession>A0A9W4XQR6</accession>
<feature type="transmembrane region" description="Helical" evidence="5">
    <location>
        <begin position="60"/>
        <end position="79"/>
    </location>
</feature>